<feature type="region of interest" description="Disordered" evidence="1">
    <location>
        <begin position="266"/>
        <end position="286"/>
    </location>
</feature>
<evidence type="ECO:0000313" key="3">
    <source>
        <dbReference type="RefSeq" id="XP_072813675.1"/>
    </source>
</evidence>
<dbReference type="GeneID" id="140694185"/>
<dbReference type="Proteomes" id="UP001652581">
    <property type="component" value="Unplaced"/>
</dbReference>
<accession>A0ABM5CYF1</accession>
<organism evidence="2 3">
    <name type="scientific">Vicugna pacos</name>
    <name type="common">Alpaca</name>
    <name type="synonym">Lama pacos</name>
    <dbReference type="NCBI Taxonomy" id="30538"/>
    <lineage>
        <taxon>Eukaryota</taxon>
        <taxon>Metazoa</taxon>
        <taxon>Chordata</taxon>
        <taxon>Craniata</taxon>
        <taxon>Vertebrata</taxon>
        <taxon>Euteleostomi</taxon>
        <taxon>Mammalia</taxon>
        <taxon>Eutheria</taxon>
        <taxon>Laurasiatheria</taxon>
        <taxon>Artiodactyla</taxon>
        <taxon>Tylopoda</taxon>
        <taxon>Camelidae</taxon>
        <taxon>Vicugna</taxon>
    </lineage>
</organism>
<name>A0ABM5CYF1_VICPA</name>
<dbReference type="RefSeq" id="XP_072813675.1">
    <property type="nucleotide sequence ID" value="XM_072957574.1"/>
</dbReference>
<evidence type="ECO:0000313" key="2">
    <source>
        <dbReference type="Proteomes" id="UP001652581"/>
    </source>
</evidence>
<feature type="region of interest" description="Disordered" evidence="1">
    <location>
        <begin position="1"/>
        <end position="23"/>
    </location>
</feature>
<gene>
    <name evidence="3" type="primary">LOC140694185</name>
</gene>
<sequence>MAHVSSEIQDVSPKVGPTGSGNSGRSLLCDQTFSGDLDLTSIIEENAFQTLSEESLLQFYHNPSFKRGCPQLLVRIKRRVAIKNASLVSLLSQDFNKKHFKGGGNFGKHNSDFVAYTSGESAFLPSPNLNMALIRKPSTGHVIGDTNTPIRGDFSPPSSMSVRPPEQIAVNQCAILNQLTTVHGHSQSSYTEANDHVVNFITTTTCTSQYSSLSPLQSNYFGLMVEPSTFPNLCHNISANEGRLCELQLGRNPRIPVTVIADTSATSLSRPTHQPSSVYERHPNCN</sequence>
<proteinExistence type="predicted"/>
<feature type="region of interest" description="Disordered" evidence="1">
    <location>
        <begin position="142"/>
        <end position="162"/>
    </location>
</feature>
<protein>
    <submittedName>
        <fullName evidence="3">Heat shock transcription factor, Y-linked-like</fullName>
    </submittedName>
</protein>
<feature type="compositionally biased region" description="Polar residues" evidence="1">
    <location>
        <begin position="266"/>
        <end position="277"/>
    </location>
</feature>
<reference evidence="3" key="1">
    <citation type="submission" date="2025-08" db="UniProtKB">
        <authorList>
            <consortium name="RefSeq"/>
        </authorList>
    </citation>
    <scope>IDENTIFICATION</scope>
</reference>
<keyword evidence="2" id="KW-1185">Reference proteome</keyword>
<evidence type="ECO:0000256" key="1">
    <source>
        <dbReference type="SAM" id="MobiDB-lite"/>
    </source>
</evidence>